<dbReference type="Proteomes" id="UP000265520">
    <property type="component" value="Unassembled WGS sequence"/>
</dbReference>
<organism evidence="1 2">
    <name type="scientific">Trifolium medium</name>
    <dbReference type="NCBI Taxonomy" id="97028"/>
    <lineage>
        <taxon>Eukaryota</taxon>
        <taxon>Viridiplantae</taxon>
        <taxon>Streptophyta</taxon>
        <taxon>Embryophyta</taxon>
        <taxon>Tracheophyta</taxon>
        <taxon>Spermatophyta</taxon>
        <taxon>Magnoliopsida</taxon>
        <taxon>eudicotyledons</taxon>
        <taxon>Gunneridae</taxon>
        <taxon>Pentapetalae</taxon>
        <taxon>rosids</taxon>
        <taxon>fabids</taxon>
        <taxon>Fabales</taxon>
        <taxon>Fabaceae</taxon>
        <taxon>Papilionoideae</taxon>
        <taxon>50 kb inversion clade</taxon>
        <taxon>NPAAA clade</taxon>
        <taxon>Hologalegina</taxon>
        <taxon>IRL clade</taxon>
        <taxon>Trifolieae</taxon>
        <taxon>Trifolium</taxon>
    </lineage>
</organism>
<keyword evidence="2" id="KW-1185">Reference proteome</keyword>
<name>A0A392VU12_9FABA</name>
<accession>A0A392VU12</accession>
<evidence type="ECO:0000313" key="1">
    <source>
        <dbReference type="EMBL" id="MCI91878.1"/>
    </source>
</evidence>
<evidence type="ECO:0000313" key="2">
    <source>
        <dbReference type="Proteomes" id="UP000265520"/>
    </source>
</evidence>
<comment type="caution">
    <text evidence="1">The sequence shown here is derived from an EMBL/GenBank/DDBJ whole genome shotgun (WGS) entry which is preliminary data.</text>
</comment>
<dbReference type="EMBL" id="LXQA011284413">
    <property type="protein sequence ID" value="MCI91878.1"/>
    <property type="molecule type" value="Genomic_DNA"/>
</dbReference>
<protein>
    <submittedName>
        <fullName evidence="1">Uncharacterized protein</fullName>
    </submittedName>
</protein>
<reference evidence="1 2" key="1">
    <citation type="journal article" date="2018" name="Front. Plant Sci.">
        <title>Red Clover (Trifolium pratense) and Zigzag Clover (T. medium) - A Picture of Genomic Similarities and Differences.</title>
        <authorList>
            <person name="Dluhosova J."/>
            <person name="Istvanek J."/>
            <person name="Nedelnik J."/>
            <person name="Repkova J."/>
        </authorList>
    </citation>
    <scope>NUCLEOTIDE SEQUENCE [LARGE SCALE GENOMIC DNA]</scope>
    <source>
        <strain evidence="2">cv. 10/8</strain>
        <tissue evidence="1">Leaf</tissue>
    </source>
</reference>
<sequence>LVTTFRSGVAGDMQNEICIVGVRDPSRALMENRLMHI</sequence>
<dbReference type="AlphaFoldDB" id="A0A392VU12"/>
<feature type="non-terminal residue" evidence="1">
    <location>
        <position position="1"/>
    </location>
</feature>
<proteinExistence type="predicted"/>